<dbReference type="AlphaFoldDB" id="A0ABD1U9Z9"/>
<keyword evidence="2" id="KW-1185">Reference proteome</keyword>
<dbReference type="Gene3D" id="3.40.50.200">
    <property type="entry name" value="Peptidase S8/S53 domain"/>
    <property type="match status" value="1"/>
</dbReference>
<accession>A0ABD1U9Z9</accession>
<comment type="caution">
    <text evidence="1">The sequence shown here is derived from an EMBL/GenBank/DDBJ whole genome shotgun (WGS) entry which is preliminary data.</text>
</comment>
<evidence type="ECO:0000313" key="1">
    <source>
        <dbReference type="EMBL" id="KAL2521796.1"/>
    </source>
</evidence>
<organism evidence="1 2">
    <name type="scientific">Forsythia ovata</name>
    <dbReference type="NCBI Taxonomy" id="205694"/>
    <lineage>
        <taxon>Eukaryota</taxon>
        <taxon>Viridiplantae</taxon>
        <taxon>Streptophyta</taxon>
        <taxon>Embryophyta</taxon>
        <taxon>Tracheophyta</taxon>
        <taxon>Spermatophyta</taxon>
        <taxon>Magnoliopsida</taxon>
        <taxon>eudicotyledons</taxon>
        <taxon>Gunneridae</taxon>
        <taxon>Pentapetalae</taxon>
        <taxon>asterids</taxon>
        <taxon>lamiids</taxon>
        <taxon>Lamiales</taxon>
        <taxon>Oleaceae</taxon>
        <taxon>Forsythieae</taxon>
        <taxon>Forsythia</taxon>
    </lineage>
</organism>
<dbReference type="Proteomes" id="UP001604277">
    <property type="component" value="Unassembled WGS sequence"/>
</dbReference>
<proteinExistence type="predicted"/>
<dbReference type="InterPro" id="IPR036852">
    <property type="entry name" value="Peptidase_S8/S53_dom_sf"/>
</dbReference>
<dbReference type="EMBL" id="JBFOLJ010000007">
    <property type="protein sequence ID" value="KAL2521796.1"/>
    <property type="molecule type" value="Genomic_DNA"/>
</dbReference>
<name>A0ABD1U9Z9_9LAMI</name>
<evidence type="ECO:0000313" key="2">
    <source>
        <dbReference type="Proteomes" id="UP001604277"/>
    </source>
</evidence>
<protein>
    <submittedName>
        <fullName evidence="1">Uncharacterized protein</fullName>
    </submittedName>
</protein>
<gene>
    <name evidence="1" type="ORF">Fot_25719</name>
</gene>
<sequence length="122" mass="13517">MPTGGIRSKPSQCIIVPSQIYNIEGPQSIAQLVERRELGNLSFADSYRGRISCPHAEVSAGGQKISALELCDRKLIGARYFARDYEAALCPIDHNKESRSPRDDGNHGTYTSSMGRAQLFWM</sequence>
<reference evidence="2" key="1">
    <citation type="submission" date="2024-07" db="EMBL/GenBank/DDBJ databases">
        <title>Two chromosome-level genome assemblies of Korean endemic species Abeliophyllum distichum and Forsythia ovata (Oleaceae).</title>
        <authorList>
            <person name="Jang H."/>
        </authorList>
    </citation>
    <scope>NUCLEOTIDE SEQUENCE [LARGE SCALE GENOMIC DNA]</scope>
</reference>